<evidence type="ECO:0000256" key="5">
    <source>
        <dbReference type="ARBA" id="ARBA00023163"/>
    </source>
</evidence>
<feature type="domain" description="OmpR/PhoB-type" evidence="9">
    <location>
        <begin position="126"/>
        <end position="221"/>
    </location>
</feature>
<dbReference type="Pfam" id="PF00072">
    <property type="entry name" value="Response_reg"/>
    <property type="match status" value="1"/>
</dbReference>
<dbReference type="Gene3D" id="1.10.10.10">
    <property type="entry name" value="Winged helix-like DNA-binding domain superfamily/Winged helix DNA-binding domain"/>
    <property type="match status" value="1"/>
</dbReference>
<feature type="DNA-binding region" description="OmpR/PhoB-type" evidence="7">
    <location>
        <begin position="126"/>
        <end position="221"/>
    </location>
</feature>
<dbReference type="SMART" id="SM00448">
    <property type="entry name" value="REC"/>
    <property type="match status" value="1"/>
</dbReference>
<dbReference type="InterPro" id="IPR001789">
    <property type="entry name" value="Sig_transdc_resp-reg_receiver"/>
</dbReference>
<dbReference type="InterPro" id="IPR036388">
    <property type="entry name" value="WH-like_DNA-bd_sf"/>
</dbReference>
<dbReference type="Gene3D" id="6.10.250.690">
    <property type="match status" value="1"/>
</dbReference>
<dbReference type="SUPFAM" id="SSF52172">
    <property type="entry name" value="CheY-like"/>
    <property type="match status" value="1"/>
</dbReference>
<feature type="modified residue" description="4-aspartylphosphate" evidence="6">
    <location>
        <position position="51"/>
    </location>
</feature>
<dbReference type="PANTHER" id="PTHR48111">
    <property type="entry name" value="REGULATOR OF RPOS"/>
    <property type="match status" value="1"/>
</dbReference>
<keyword evidence="1 6" id="KW-0597">Phosphoprotein</keyword>
<reference evidence="11" key="1">
    <citation type="journal article" date="2011" name="Stand. Genomic Sci.">
        <title>Genome sequence of the filamentous, gliding Thiothrix nivea neotype strain (JP2(T)).</title>
        <authorList>
            <person name="Lapidus A."/>
            <person name="Nolan M."/>
            <person name="Lucas S."/>
            <person name="Glavina Del Rio T."/>
            <person name="Tice H."/>
            <person name="Cheng J.F."/>
            <person name="Tapia R."/>
            <person name="Han C."/>
            <person name="Goodwin L."/>
            <person name="Pitluck S."/>
            <person name="Liolios K."/>
            <person name="Pagani I."/>
            <person name="Ivanova N."/>
            <person name="Huntemann M."/>
            <person name="Mavromatis K."/>
            <person name="Mikhailova N."/>
            <person name="Pati A."/>
            <person name="Chen A."/>
            <person name="Palaniappan K."/>
            <person name="Land M."/>
            <person name="Brambilla E.M."/>
            <person name="Rohde M."/>
            <person name="Abt B."/>
            <person name="Verbarg S."/>
            <person name="Goker M."/>
            <person name="Bristow J."/>
            <person name="Eisen J.A."/>
            <person name="Markowitz V."/>
            <person name="Hugenholtz P."/>
            <person name="Kyrpides N.C."/>
            <person name="Klenk H.P."/>
            <person name="Woyke T."/>
        </authorList>
    </citation>
    <scope>NUCLEOTIDE SEQUENCE [LARGE SCALE GENOMIC DNA]</scope>
    <source>
        <strain evidence="11">ATCC 35100 / DSM 5205 / JP2</strain>
    </source>
</reference>
<dbReference type="Proteomes" id="UP000005317">
    <property type="component" value="Unassembled WGS sequence"/>
</dbReference>
<feature type="domain" description="Response regulatory" evidence="8">
    <location>
        <begin position="2"/>
        <end position="116"/>
    </location>
</feature>
<dbReference type="FunFam" id="3.40.50.2300:FF:000002">
    <property type="entry name" value="DNA-binding response regulator PhoP"/>
    <property type="match status" value="1"/>
</dbReference>
<dbReference type="InterPro" id="IPR011006">
    <property type="entry name" value="CheY-like_superfamily"/>
</dbReference>
<dbReference type="RefSeq" id="WP_002708129.1">
    <property type="nucleotide sequence ID" value="NZ_JH651384.1"/>
</dbReference>
<evidence type="ECO:0000259" key="9">
    <source>
        <dbReference type="PROSITE" id="PS51755"/>
    </source>
</evidence>
<evidence type="ECO:0000256" key="1">
    <source>
        <dbReference type="ARBA" id="ARBA00022553"/>
    </source>
</evidence>
<dbReference type="GO" id="GO:0000156">
    <property type="term" value="F:phosphorelay response regulator activity"/>
    <property type="evidence" value="ECO:0007669"/>
    <property type="project" value="TreeGrafter"/>
</dbReference>
<evidence type="ECO:0000256" key="2">
    <source>
        <dbReference type="ARBA" id="ARBA00023012"/>
    </source>
</evidence>
<dbReference type="InterPro" id="IPR016032">
    <property type="entry name" value="Sig_transdc_resp-reg_C-effctor"/>
</dbReference>
<dbReference type="AlphaFoldDB" id="A0A656HBI4"/>
<dbReference type="CDD" id="cd19934">
    <property type="entry name" value="REC_OmpR_EcPhoP-like"/>
    <property type="match status" value="1"/>
</dbReference>
<dbReference type="PROSITE" id="PS51755">
    <property type="entry name" value="OMPR_PHOB"/>
    <property type="match status" value="1"/>
</dbReference>
<dbReference type="Pfam" id="PF00486">
    <property type="entry name" value="Trans_reg_C"/>
    <property type="match status" value="1"/>
</dbReference>
<keyword evidence="2" id="KW-0902">Two-component regulatory system</keyword>
<organism evidence="10 11">
    <name type="scientific">Thiothrix nivea (strain ATCC 35100 / DSM 5205 / JP2)</name>
    <dbReference type="NCBI Taxonomy" id="870187"/>
    <lineage>
        <taxon>Bacteria</taxon>
        <taxon>Pseudomonadati</taxon>
        <taxon>Pseudomonadota</taxon>
        <taxon>Gammaproteobacteria</taxon>
        <taxon>Thiotrichales</taxon>
        <taxon>Thiotrichaceae</taxon>
        <taxon>Thiothrix</taxon>
    </lineage>
</organism>
<gene>
    <name evidence="10" type="ORF">Thini_1592</name>
</gene>
<dbReference type="InterPro" id="IPR039420">
    <property type="entry name" value="WalR-like"/>
</dbReference>
<dbReference type="PANTHER" id="PTHR48111:SF37">
    <property type="entry name" value="RESPONSE REGULATOR PROTEIN CARR"/>
    <property type="match status" value="1"/>
</dbReference>
<keyword evidence="4 7" id="KW-0238">DNA-binding</keyword>
<evidence type="ECO:0000259" key="8">
    <source>
        <dbReference type="PROSITE" id="PS50110"/>
    </source>
</evidence>
<evidence type="ECO:0000313" key="10">
    <source>
        <dbReference type="EMBL" id="EIJ34188.1"/>
    </source>
</evidence>
<name>A0A656HBI4_THINJ</name>
<dbReference type="CDD" id="cd00383">
    <property type="entry name" value="trans_reg_C"/>
    <property type="match status" value="1"/>
</dbReference>
<dbReference type="InterPro" id="IPR001867">
    <property type="entry name" value="OmpR/PhoB-type_DNA-bd"/>
</dbReference>
<evidence type="ECO:0000256" key="6">
    <source>
        <dbReference type="PROSITE-ProRule" id="PRU00169"/>
    </source>
</evidence>
<accession>A0A656HBI4</accession>
<dbReference type="EMBL" id="JH651384">
    <property type="protein sequence ID" value="EIJ34188.1"/>
    <property type="molecule type" value="Genomic_DNA"/>
</dbReference>
<dbReference type="OrthoDB" id="9802426at2"/>
<keyword evidence="5" id="KW-0804">Transcription</keyword>
<proteinExistence type="predicted"/>
<dbReference type="SUPFAM" id="SSF46894">
    <property type="entry name" value="C-terminal effector domain of the bipartite response regulators"/>
    <property type="match status" value="1"/>
</dbReference>
<sequence length="229" mass="26454">MRLLLVEDDAELSANLQQRLKREGFAIDVASNGVDGEFMGDEEPYDAIILDLGLPQRSGLEVLQHWRQRGNRVPVIILTARDAWHERVDGFKAGADDYLGKPFHFEELLVRVQALIRRNHQVSVQNQVLDCCGLQLDEEHQQVTTPEGDVFDLTGTEFRLLRYFMLHPGKILTKSRLTEHVYDNDSDRDSNVIEVYVRHLRRKLGEWRIQTRRGQGYIFIDPAKPEPPV</sequence>
<protein>
    <submittedName>
        <fullName evidence="10">Two component transcriptional regulator, winged helix family</fullName>
    </submittedName>
</protein>
<dbReference type="GO" id="GO:0006355">
    <property type="term" value="P:regulation of DNA-templated transcription"/>
    <property type="evidence" value="ECO:0007669"/>
    <property type="project" value="InterPro"/>
</dbReference>
<dbReference type="SMART" id="SM00862">
    <property type="entry name" value="Trans_reg_C"/>
    <property type="match status" value="1"/>
</dbReference>
<dbReference type="Gene3D" id="3.40.50.2300">
    <property type="match status" value="1"/>
</dbReference>
<dbReference type="GO" id="GO:0000976">
    <property type="term" value="F:transcription cis-regulatory region binding"/>
    <property type="evidence" value="ECO:0007669"/>
    <property type="project" value="TreeGrafter"/>
</dbReference>
<evidence type="ECO:0000256" key="7">
    <source>
        <dbReference type="PROSITE-ProRule" id="PRU01091"/>
    </source>
</evidence>
<dbReference type="GO" id="GO:0032993">
    <property type="term" value="C:protein-DNA complex"/>
    <property type="evidence" value="ECO:0007669"/>
    <property type="project" value="TreeGrafter"/>
</dbReference>
<evidence type="ECO:0000313" key="11">
    <source>
        <dbReference type="Proteomes" id="UP000005317"/>
    </source>
</evidence>
<dbReference type="PROSITE" id="PS50110">
    <property type="entry name" value="RESPONSE_REGULATORY"/>
    <property type="match status" value="1"/>
</dbReference>
<evidence type="ECO:0000256" key="3">
    <source>
        <dbReference type="ARBA" id="ARBA00023015"/>
    </source>
</evidence>
<evidence type="ECO:0000256" key="4">
    <source>
        <dbReference type="ARBA" id="ARBA00023125"/>
    </source>
</evidence>
<keyword evidence="11" id="KW-1185">Reference proteome</keyword>
<keyword evidence="3" id="KW-0805">Transcription regulation</keyword>
<dbReference type="GO" id="GO:0005829">
    <property type="term" value="C:cytosol"/>
    <property type="evidence" value="ECO:0007669"/>
    <property type="project" value="TreeGrafter"/>
</dbReference>